<keyword evidence="2" id="KW-0175">Coiled coil</keyword>
<feature type="repeat" description="WD" evidence="1">
    <location>
        <begin position="273"/>
        <end position="314"/>
    </location>
</feature>
<feature type="repeat" description="WD" evidence="1">
    <location>
        <begin position="315"/>
        <end position="356"/>
    </location>
</feature>
<feature type="coiled-coil region" evidence="2">
    <location>
        <begin position="47"/>
        <end position="109"/>
    </location>
</feature>
<dbReference type="SMART" id="SM00320">
    <property type="entry name" value="WD40"/>
    <property type="match status" value="3"/>
</dbReference>
<accession>A0A7S3QVU9</accession>
<evidence type="ECO:0000256" key="3">
    <source>
        <dbReference type="SAM" id="MobiDB-lite"/>
    </source>
</evidence>
<evidence type="ECO:0000256" key="2">
    <source>
        <dbReference type="SAM" id="Coils"/>
    </source>
</evidence>
<dbReference type="InterPro" id="IPR036322">
    <property type="entry name" value="WD40_repeat_dom_sf"/>
</dbReference>
<dbReference type="EMBL" id="HBIP01016842">
    <property type="protein sequence ID" value="CAE0494802.1"/>
    <property type="molecule type" value="Transcribed_RNA"/>
</dbReference>
<proteinExistence type="predicted"/>
<dbReference type="PROSITE" id="PS50082">
    <property type="entry name" value="WD_REPEATS_2"/>
    <property type="match status" value="2"/>
</dbReference>
<feature type="compositionally biased region" description="Low complexity" evidence="3">
    <location>
        <begin position="162"/>
        <end position="183"/>
    </location>
</feature>
<feature type="compositionally biased region" description="Gly residues" evidence="3">
    <location>
        <begin position="184"/>
        <end position="194"/>
    </location>
</feature>
<dbReference type="AlphaFoldDB" id="A0A7S3QVU9"/>
<dbReference type="InterPro" id="IPR015943">
    <property type="entry name" value="WD40/YVTN_repeat-like_dom_sf"/>
</dbReference>
<keyword evidence="1" id="KW-0853">WD repeat</keyword>
<evidence type="ECO:0000313" key="4">
    <source>
        <dbReference type="EMBL" id="CAE0494802.1"/>
    </source>
</evidence>
<reference evidence="4" key="1">
    <citation type="submission" date="2021-01" db="EMBL/GenBank/DDBJ databases">
        <authorList>
            <person name="Corre E."/>
            <person name="Pelletier E."/>
            <person name="Niang G."/>
            <person name="Scheremetjew M."/>
            <person name="Finn R."/>
            <person name="Kale V."/>
            <person name="Holt S."/>
            <person name="Cochrane G."/>
            <person name="Meng A."/>
            <person name="Brown T."/>
            <person name="Cohen L."/>
        </authorList>
    </citation>
    <scope>NUCLEOTIDE SEQUENCE</scope>
    <source>
        <strain evidence="4">CCMP1320</strain>
    </source>
</reference>
<dbReference type="PANTHER" id="PTHR14604:SF3">
    <property type="entry name" value="SPERM-ASSOCIATED ANTIGEN 16 PROTEIN"/>
    <property type="match status" value="1"/>
</dbReference>
<evidence type="ECO:0000256" key="1">
    <source>
        <dbReference type="PROSITE-ProRule" id="PRU00221"/>
    </source>
</evidence>
<dbReference type="InterPro" id="IPR001680">
    <property type="entry name" value="WD40_rpt"/>
</dbReference>
<organism evidence="4">
    <name type="scientific">Dunaliella tertiolecta</name>
    <name type="common">Green alga</name>
    <dbReference type="NCBI Taxonomy" id="3047"/>
    <lineage>
        <taxon>Eukaryota</taxon>
        <taxon>Viridiplantae</taxon>
        <taxon>Chlorophyta</taxon>
        <taxon>core chlorophytes</taxon>
        <taxon>Chlorophyceae</taxon>
        <taxon>CS clade</taxon>
        <taxon>Chlamydomonadales</taxon>
        <taxon>Dunaliellaceae</taxon>
        <taxon>Dunaliella</taxon>
    </lineage>
</organism>
<feature type="compositionally biased region" description="Gly residues" evidence="3">
    <location>
        <begin position="208"/>
        <end position="222"/>
    </location>
</feature>
<dbReference type="Pfam" id="PF00400">
    <property type="entry name" value="WD40"/>
    <property type="match status" value="3"/>
</dbReference>
<gene>
    <name evidence="4" type="ORF">DTER00134_LOCUS9875</name>
</gene>
<dbReference type="InterPro" id="IPR050995">
    <property type="entry name" value="WD-F-box_domain-protein"/>
</dbReference>
<sequence>MDDFLRNFFVKMGLSRTCETFEAEWYELKATGRLEGNTQVPDVYQRNMALEEEVAVLRAELNEAHGVASRASTTWDSFRKERDFHRMHHKRVAQEKNKLITDIKRLKEHFAKYEPTILELKRKYETAMKEKMLVSLERDKLAARLDTEVQQSRSMLGPMAATGPSNLGTTLGSTLQGTTQPGMGERGSMGGSAGGSPSTSRTANGLAEGTGGTWTGRGGPGMTTGTVGTTGSRGPTKGRSGWATITAPQPRHPYTDMEFAPANPKAMALQKTFKGHLLSVANMALHPTKPILVTASDDKTWKMWHMPAGDLIMCGEGHKDWVAGVDFNPSGASLASGGGDAAVKVWDFAQQRCVLTFTDHKQAVWGVRYHHSGDVLASCSLDHTRNLTHGQTSNQMKAHLWQSGSSMKNGPDHRPRVS</sequence>
<feature type="region of interest" description="Disordered" evidence="3">
    <location>
        <begin position="150"/>
        <end position="254"/>
    </location>
</feature>
<protein>
    <submittedName>
        <fullName evidence="4">Uncharacterized protein</fullName>
    </submittedName>
</protein>
<dbReference type="SUPFAM" id="SSF50978">
    <property type="entry name" value="WD40 repeat-like"/>
    <property type="match status" value="1"/>
</dbReference>
<dbReference type="Gene3D" id="2.130.10.10">
    <property type="entry name" value="YVTN repeat-like/Quinoprotein amine dehydrogenase"/>
    <property type="match status" value="1"/>
</dbReference>
<name>A0A7S3QVU9_DUNTE</name>
<feature type="compositionally biased region" description="Low complexity" evidence="3">
    <location>
        <begin position="223"/>
        <end position="235"/>
    </location>
</feature>
<dbReference type="PANTHER" id="PTHR14604">
    <property type="entry name" value="WD40 REPEAT PF20"/>
    <property type="match status" value="1"/>
</dbReference>
<dbReference type="PROSITE" id="PS50294">
    <property type="entry name" value="WD_REPEATS_REGION"/>
    <property type="match status" value="2"/>
</dbReference>